<dbReference type="EMBL" id="BONK01000004">
    <property type="protein sequence ID" value="GIG20560.1"/>
    <property type="molecule type" value="Genomic_DNA"/>
</dbReference>
<dbReference type="Pfam" id="PF19053">
    <property type="entry name" value="EccD"/>
    <property type="match status" value="1"/>
</dbReference>
<feature type="transmembrane region" description="Helical" evidence="7">
    <location>
        <begin position="203"/>
        <end position="225"/>
    </location>
</feature>
<protein>
    <recommendedName>
        <fullName evidence="8">EccD-like transmembrane domain-containing protein</fullName>
    </recommendedName>
</protein>
<evidence type="ECO:0000313" key="9">
    <source>
        <dbReference type="EMBL" id="GIG20560.1"/>
    </source>
</evidence>
<evidence type="ECO:0000256" key="5">
    <source>
        <dbReference type="ARBA" id="ARBA00022989"/>
    </source>
</evidence>
<gene>
    <name evidence="9" type="ORF">Cch01nite_12840</name>
</gene>
<evidence type="ECO:0000256" key="1">
    <source>
        <dbReference type="ARBA" id="ARBA00004651"/>
    </source>
</evidence>
<feature type="transmembrane region" description="Helical" evidence="7">
    <location>
        <begin position="180"/>
        <end position="197"/>
    </location>
</feature>
<feature type="transmembrane region" description="Helical" evidence="7">
    <location>
        <begin position="342"/>
        <end position="358"/>
    </location>
</feature>
<evidence type="ECO:0000256" key="2">
    <source>
        <dbReference type="ARBA" id="ARBA00006162"/>
    </source>
</evidence>
<dbReference type="Pfam" id="PF08817">
    <property type="entry name" value="YukD"/>
    <property type="match status" value="1"/>
</dbReference>
<dbReference type="GO" id="GO:0005886">
    <property type="term" value="C:plasma membrane"/>
    <property type="evidence" value="ECO:0007669"/>
    <property type="project" value="UniProtKB-SubCell"/>
</dbReference>
<feature type="transmembrane region" description="Helical" evidence="7">
    <location>
        <begin position="232"/>
        <end position="253"/>
    </location>
</feature>
<evidence type="ECO:0000256" key="7">
    <source>
        <dbReference type="SAM" id="Phobius"/>
    </source>
</evidence>
<comment type="subcellular location">
    <subcellularLocation>
        <location evidence="1">Cell membrane</location>
        <topology evidence="1">Multi-pass membrane protein</topology>
    </subcellularLocation>
</comment>
<dbReference type="RefSeq" id="WP_203750181.1">
    <property type="nucleotide sequence ID" value="NZ_BONK01000004.1"/>
</dbReference>
<accession>A0A919P0S6</accession>
<dbReference type="InterPro" id="IPR006707">
    <property type="entry name" value="T7SS_EccD"/>
</dbReference>
<keyword evidence="4 7" id="KW-0812">Transmembrane</keyword>
<reference evidence="9" key="1">
    <citation type="submission" date="2021-01" db="EMBL/GenBank/DDBJ databases">
        <title>Whole genome shotgun sequence of Cellulomonas chitinilytica NBRC 110799.</title>
        <authorList>
            <person name="Komaki H."/>
            <person name="Tamura T."/>
        </authorList>
    </citation>
    <scope>NUCLEOTIDE SEQUENCE</scope>
    <source>
        <strain evidence="9">NBRC 110799</strain>
    </source>
</reference>
<feature type="domain" description="EccD-like transmembrane" evidence="8">
    <location>
        <begin position="123"/>
        <end position="445"/>
    </location>
</feature>
<dbReference type="Gene3D" id="3.10.20.90">
    <property type="entry name" value="Phosphatidylinositol 3-kinase Catalytic Subunit, Chain A, domain 1"/>
    <property type="match status" value="1"/>
</dbReference>
<comment type="similarity">
    <text evidence="2">Belongs to the EccD/Snm4 family.</text>
</comment>
<dbReference type="Proteomes" id="UP000632740">
    <property type="component" value="Unassembled WGS sequence"/>
</dbReference>
<keyword evidence="5 7" id="KW-1133">Transmembrane helix</keyword>
<feature type="transmembrane region" description="Helical" evidence="7">
    <location>
        <begin position="259"/>
        <end position="279"/>
    </location>
</feature>
<feature type="transmembrane region" description="Helical" evidence="7">
    <location>
        <begin position="394"/>
        <end position="415"/>
    </location>
</feature>
<comment type="caution">
    <text evidence="9">The sequence shown here is derived from an EMBL/GenBank/DDBJ whole genome shotgun (WGS) entry which is preliminary data.</text>
</comment>
<keyword evidence="3" id="KW-1003">Cell membrane</keyword>
<dbReference type="InterPro" id="IPR024962">
    <property type="entry name" value="YukD-like"/>
</dbReference>
<sequence length="447" mass="44184">MTVTSSAPVGTLLRLSVTAGDRRLDLGVPGNVAVVEILPGLARALGQLDAATAHGGYRLVTPDGTPLDAARSLVGQGVEDGTVLALESGARATAPRVYDDVVEAVADAVESQYQPWTPRDSALGAAWGAVALVVVSAALLLGADTASTMPPVLAGLGAVLVLVAGAVVGRVGPEPVTGRILVLSSGVLAAVAGLTLGDRPPSWGLSAVAAGGALLVVGLLSVPALADARETAVAPVLLGLVLASAGLAVELTGAAPGTVLAVVVAVVVTASVGVPWLALSSTPLRVVPARTEAEILLDPEPIDPAVVRRQAQRGQRMQVALRIAVGVFSLLTVPAVAATGVMGVALLVVGFTGILLSARQSWSRADVLVVVSGAIVGLAGTLVAAAVLHPQWRGALTAVSAIGAVLVVGVGLVSPGRRVGLARVGDVVEVTCLAVLLPLGVTAAGLV</sequence>
<evidence type="ECO:0000256" key="3">
    <source>
        <dbReference type="ARBA" id="ARBA00022475"/>
    </source>
</evidence>
<evidence type="ECO:0000256" key="6">
    <source>
        <dbReference type="ARBA" id="ARBA00023136"/>
    </source>
</evidence>
<keyword evidence="10" id="KW-1185">Reference proteome</keyword>
<keyword evidence="6 7" id="KW-0472">Membrane</keyword>
<organism evidence="9 10">
    <name type="scientific">Cellulomonas chitinilytica</name>
    <dbReference type="NCBI Taxonomy" id="398759"/>
    <lineage>
        <taxon>Bacteria</taxon>
        <taxon>Bacillati</taxon>
        <taxon>Actinomycetota</taxon>
        <taxon>Actinomycetes</taxon>
        <taxon>Micrococcales</taxon>
        <taxon>Cellulomonadaceae</taxon>
        <taxon>Cellulomonas</taxon>
    </lineage>
</organism>
<proteinExistence type="inferred from homology"/>
<dbReference type="InterPro" id="IPR044049">
    <property type="entry name" value="EccD_transm"/>
</dbReference>
<feature type="transmembrane region" description="Helical" evidence="7">
    <location>
        <begin position="122"/>
        <end position="143"/>
    </location>
</feature>
<feature type="transmembrane region" description="Helical" evidence="7">
    <location>
        <begin position="319"/>
        <end position="336"/>
    </location>
</feature>
<dbReference type="AlphaFoldDB" id="A0A919P0S6"/>
<dbReference type="NCBIfam" id="TIGR03920">
    <property type="entry name" value="T7SS_EccD"/>
    <property type="match status" value="1"/>
</dbReference>
<feature type="transmembrane region" description="Helical" evidence="7">
    <location>
        <begin position="149"/>
        <end position="168"/>
    </location>
</feature>
<evidence type="ECO:0000256" key="4">
    <source>
        <dbReference type="ARBA" id="ARBA00022692"/>
    </source>
</evidence>
<evidence type="ECO:0000313" key="10">
    <source>
        <dbReference type="Proteomes" id="UP000632740"/>
    </source>
</evidence>
<name>A0A919P0S6_9CELL</name>
<feature type="transmembrane region" description="Helical" evidence="7">
    <location>
        <begin position="365"/>
        <end position="388"/>
    </location>
</feature>
<evidence type="ECO:0000259" key="8">
    <source>
        <dbReference type="Pfam" id="PF19053"/>
    </source>
</evidence>
<feature type="transmembrane region" description="Helical" evidence="7">
    <location>
        <begin position="427"/>
        <end position="446"/>
    </location>
</feature>